<proteinExistence type="predicted"/>
<organism evidence="7 8">
    <name type="scientific">Aphanomyces astaci</name>
    <name type="common">Crayfish plague agent</name>
    <dbReference type="NCBI Taxonomy" id="112090"/>
    <lineage>
        <taxon>Eukaryota</taxon>
        <taxon>Sar</taxon>
        <taxon>Stramenopiles</taxon>
        <taxon>Oomycota</taxon>
        <taxon>Saprolegniomycetes</taxon>
        <taxon>Saprolegniales</taxon>
        <taxon>Verrucalvaceae</taxon>
        <taxon>Aphanomyces</taxon>
    </lineage>
</organism>
<feature type="binding site" evidence="5">
    <location>
        <position position="201"/>
    </location>
    <ligand>
        <name>Fe cation</name>
        <dbReference type="ChEBI" id="CHEBI:24875"/>
        <note>catalytic</note>
    </ligand>
</feature>
<evidence type="ECO:0000313" key="8">
    <source>
        <dbReference type="Proteomes" id="UP000469452"/>
    </source>
</evidence>
<feature type="binding site" evidence="5">
    <location>
        <position position="257"/>
    </location>
    <ligand>
        <name>Fe cation</name>
        <dbReference type="ChEBI" id="CHEBI:24875"/>
        <note>catalytic</note>
    </ligand>
</feature>
<keyword evidence="4 5" id="KW-0408">Iron</keyword>
<keyword evidence="1 5" id="KW-0479">Metal-binding</keyword>
<dbReference type="GO" id="GO:0008198">
    <property type="term" value="F:ferrous iron binding"/>
    <property type="evidence" value="ECO:0007669"/>
    <property type="project" value="TreeGrafter"/>
</dbReference>
<gene>
    <name evidence="7" type="ORF">AaE_005691</name>
</gene>
<dbReference type="InterPro" id="IPR005123">
    <property type="entry name" value="Oxoglu/Fe-dep_dioxygenase_dom"/>
</dbReference>
<dbReference type="Gene3D" id="2.60.120.590">
    <property type="entry name" value="Alpha-ketoglutarate-dependent dioxygenase AlkB-like"/>
    <property type="match status" value="1"/>
</dbReference>
<dbReference type="PANTHER" id="PTHR16557">
    <property type="entry name" value="ALKYLATED DNA REPAIR PROTEIN ALKB-RELATED"/>
    <property type="match status" value="1"/>
</dbReference>
<evidence type="ECO:0000259" key="6">
    <source>
        <dbReference type="PROSITE" id="PS51471"/>
    </source>
</evidence>
<evidence type="ECO:0000256" key="3">
    <source>
        <dbReference type="ARBA" id="ARBA00023002"/>
    </source>
</evidence>
<evidence type="ECO:0000313" key="7">
    <source>
        <dbReference type="EMBL" id="KAF0753483.1"/>
    </source>
</evidence>
<evidence type="ECO:0000256" key="2">
    <source>
        <dbReference type="ARBA" id="ARBA00022964"/>
    </source>
</evidence>
<comment type="caution">
    <text evidence="7">The sequence shown here is derived from an EMBL/GenBank/DDBJ whole genome shotgun (WGS) entry which is preliminary data.</text>
</comment>
<keyword evidence="3" id="KW-0560">Oxidoreductase</keyword>
<reference evidence="7 8" key="1">
    <citation type="submission" date="2019-06" db="EMBL/GenBank/DDBJ databases">
        <title>Genomics analysis of Aphanomyces spp. identifies a new class of oomycete effector associated with host adaptation.</title>
        <authorList>
            <person name="Gaulin E."/>
        </authorList>
    </citation>
    <scope>NUCLEOTIDE SEQUENCE [LARGE SCALE GENOMIC DNA]</scope>
    <source>
        <strain evidence="7 8">E</strain>
    </source>
</reference>
<evidence type="ECO:0000256" key="1">
    <source>
        <dbReference type="ARBA" id="ARBA00022723"/>
    </source>
</evidence>
<keyword evidence="2" id="KW-0223">Dioxygenase</keyword>
<name>A0A6A5A1T8_APHAT</name>
<protein>
    <recommendedName>
        <fullName evidence="6">Fe2OG dioxygenase domain-containing protein</fullName>
    </recommendedName>
</protein>
<comment type="cofactor">
    <cofactor evidence="5">
        <name>Fe(2+)</name>
        <dbReference type="ChEBI" id="CHEBI:29033"/>
    </cofactor>
    <text evidence="5">Binds 1 Fe(2+) ion per subunit.</text>
</comment>
<dbReference type="PROSITE" id="PS51471">
    <property type="entry name" value="FE2OG_OXY"/>
    <property type="match status" value="1"/>
</dbReference>
<dbReference type="VEuPathDB" id="FungiDB:H257_12619"/>
<dbReference type="GO" id="GO:0035513">
    <property type="term" value="P:oxidative RNA demethylation"/>
    <property type="evidence" value="ECO:0007669"/>
    <property type="project" value="TreeGrafter"/>
</dbReference>
<dbReference type="Proteomes" id="UP000469452">
    <property type="component" value="Unassembled WGS sequence"/>
</dbReference>
<dbReference type="Pfam" id="PF13532">
    <property type="entry name" value="2OG-FeII_Oxy_2"/>
    <property type="match status" value="1"/>
</dbReference>
<dbReference type="GO" id="GO:0035515">
    <property type="term" value="F:oxidative RNA demethylase activity"/>
    <property type="evidence" value="ECO:0007669"/>
    <property type="project" value="TreeGrafter"/>
</dbReference>
<feature type="domain" description="Fe2OG dioxygenase" evidence="6">
    <location>
        <begin position="183"/>
        <end position="301"/>
    </location>
</feature>
<dbReference type="InterPro" id="IPR027450">
    <property type="entry name" value="AlkB-like"/>
</dbReference>
<evidence type="ECO:0000256" key="4">
    <source>
        <dbReference type="ARBA" id="ARBA00023004"/>
    </source>
</evidence>
<dbReference type="InterPro" id="IPR037151">
    <property type="entry name" value="AlkB-like_sf"/>
</dbReference>
<dbReference type="PANTHER" id="PTHR16557:SF11">
    <property type="entry name" value="ALPHA-KETOGLUTARATE-DEPENDENT DIOXYGENASE ALKB"/>
    <property type="match status" value="1"/>
</dbReference>
<sequence length="318" mass="35098">MNPYKAAEKKWKGFKVVGDDCWEERLREWSSALIDLAASGENGARQVDTIEISPGRSRPIYAFGGHDDTDKTHDGFFLIPDALDHDTQRFLATKCLTEYAEPPHTTNLHQLNQQVENIWQKSQDSSAGDSKAKDPMQSLHWAALGYHYDWTTRTYPAHVGSRIPDELQALGTKFAHAVGLDLTSEAALVNYYKPSSTMGGHQDNVEVTFDHPVISVSLGCSAIFLKGGLSKDIAPLELLVRSGDVVIMGGESRLCFHGVAKILPVRHLDAFPLEKDGDAAESAIAKYVRVNRLNINVRQVFPATPSSVTKRQKVNDGD</sequence>
<accession>A0A6A5A1T8</accession>
<dbReference type="EMBL" id="VJMI01011189">
    <property type="protein sequence ID" value="KAF0753483.1"/>
    <property type="molecule type" value="Genomic_DNA"/>
</dbReference>
<dbReference type="GO" id="GO:0005737">
    <property type="term" value="C:cytoplasm"/>
    <property type="evidence" value="ECO:0007669"/>
    <property type="project" value="TreeGrafter"/>
</dbReference>
<dbReference type="GO" id="GO:0035516">
    <property type="term" value="F:broad specificity oxidative DNA demethylase activity"/>
    <property type="evidence" value="ECO:0007669"/>
    <property type="project" value="TreeGrafter"/>
</dbReference>
<evidence type="ECO:0000256" key="5">
    <source>
        <dbReference type="PIRSR" id="PIRSR604574-2"/>
    </source>
</evidence>
<feature type="binding site" evidence="5">
    <location>
        <position position="203"/>
    </location>
    <ligand>
        <name>Fe cation</name>
        <dbReference type="ChEBI" id="CHEBI:24875"/>
        <note>catalytic</note>
    </ligand>
</feature>
<dbReference type="SUPFAM" id="SSF51197">
    <property type="entry name" value="Clavaminate synthase-like"/>
    <property type="match status" value="1"/>
</dbReference>
<dbReference type="InterPro" id="IPR004574">
    <property type="entry name" value="Alkb"/>
</dbReference>
<dbReference type="AlphaFoldDB" id="A0A6A5A1T8"/>